<dbReference type="EMBL" id="JABFTP020000042">
    <property type="protein sequence ID" value="KAL3271594.1"/>
    <property type="molecule type" value="Genomic_DNA"/>
</dbReference>
<evidence type="ECO:0000256" key="3">
    <source>
        <dbReference type="ARBA" id="ARBA00022692"/>
    </source>
</evidence>
<dbReference type="PANTHER" id="PTHR42643">
    <property type="entry name" value="IONOTROPIC RECEPTOR 20A-RELATED"/>
    <property type="match status" value="1"/>
</dbReference>
<evidence type="ECO:0000313" key="9">
    <source>
        <dbReference type="EMBL" id="KAL3271594.1"/>
    </source>
</evidence>
<evidence type="ECO:0000313" key="10">
    <source>
        <dbReference type="Proteomes" id="UP001516400"/>
    </source>
</evidence>
<sequence length="448" mass="51628">MIPVVVLTIKTLYVNYLLLNHSNEENYAVIVTNEVTFPFPTVRLDLKTFSGFENDLKPPHLYVINTEMINVTQFLNLRSTLGFDNDTNYIFIGEKLPVDFESNHNSTFGISLVLMNPQNYEVWKRSIELEGKLVNSTDTEIIMEASHLRKTFNSCGSNGSIEEINTSVHFLYTPPYTLCDNCENKGIVLDIISMALDLLNVKRKLVGGLFLNPDVRKLADSLFLEDTCAIFIGLPIPIGYDFTQPFLFDRGYWIVRSPHEIPRWSKFSYILSGFNYEKSIESFEDLMENEVEVELPDFVLEFFDGDTRALKYFEKYRTGTEASLRIVVDENKAIGYPDIMYLFESHDYLDSNQRPLLRKLDPPIATIFMYATLRKGNPLTKPLNEKLIHLVEHGFANDILSKYKSQKTVRDKTLDVKNLTLDHIQLSLALWFIGIFLSTVCFLCELKF</sequence>
<dbReference type="GO" id="GO:0005886">
    <property type="term" value="C:plasma membrane"/>
    <property type="evidence" value="ECO:0007669"/>
    <property type="project" value="UniProtKB-SubCell"/>
</dbReference>
<evidence type="ECO:0000256" key="6">
    <source>
        <dbReference type="ARBA" id="ARBA00023170"/>
    </source>
</evidence>
<evidence type="ECO:0000256" key="7">
    <source>
        <dbReference type="ARBA" id="ARBA00023180"/>
    </source>
</evidence>
<evidence type="ECO:0000256" key="1">
    <source>
        <dbReference type="ARBA" id="ARBA00004651"/>
    </source>
</evidence>
<keyword evidence="10" id="KW-1185">Reference proteome</keyword>
<dbReference type="AlphaFoldDB" id="A0ABD2N006"/>
<reference evidence="9 10" key="1">
    <citation type="journal article" date="2021" name="BMC Biol.">
        <title>Horizontally acquired antibacterial genes associated with adaptive radiation of ladybird beetles.</title>
        <authorList>
            <person name="Li H.S."/>
            <person name="Tang X.F."/>
            <person name="Huang Y.H."/>
            <person name="Xu Z.Y."/>
            <person name="Chen M.L."/>
            <person name="Du X.Y."/>
            <person name="Qiu B.Y."/>
            <person name="Chen P.T."/>
            <person name="Zhang W."/>
            <person name="Slipinski A."/>
            <person name="Escalona H.E."/>
            <person name="Waterhouse R.M."/>
            <person name="Zwick A."/>
            <person name="Pang H."/>
        </authorList>
    </citation>
    <scope>NUCLEOTIDE SEQUENCE [LARGE SCALE GENOMIC DNA]</scope>
    <source>
        <strain evidence="9">SYSU2018</strain>
    </source>
</reference>
<dbReference type="InterPro" id="IPR052192">
    <property type="entry name" value="Insect_Ionotropic_Sensory_Rcpt"/>
</dbReference>
<proteinExistence type="predicted"/>
<feature type="transmembrane region" description="Helical" evidence="8">
    <location>
        <begin position="428"/>
        <end position="446"/>
    </location>
</feature>
<name>A0ABD2N006_9CUCU</name>
<gene>
    <name evidence="9" type="ORF">HHI36_022069</name>
</gene>
<keyword evidence="7" id="KW-0325">Glycoprotein</keyword>
<keyword evidence="3 8" id="KW-0812">Transmembrane</keyword>
<evidence type="ECO:0000256" key="8">
    <source>
        <dbReference type="SAM" id="Phobius"/>
    </source>
</evidence>
<evidence type="ECO:0000256" key="5">
    <source>
        <dbReference type="ARBA" id="ARBA00023136"/>
    </source>
</evidence>
<dbReference type="SUPFAM" id="SSF53850">
    <property type="entry name" value="Periplasmic binding protein-like II"/>
    <property type="match status" value="1"/>
</dbReference>
<keyword evidence="4 8" id="KW-1133">Transmembrane helix</keyword>
<comment type="subcellular location">
    <subcellularLocation>
        <location evidence="1">Cell membrane</location>
        <topology evidence="1">Multi-pass membrane protein</topology>
    </subcellularLocation>
</comment>
<dbReference type="Proteomes" id="UP001516400">
    <property type="component" value="Unassembled WGS sequence"/>
</dbReference>
<comment type="caution">
    <text evidence="9">The sequence shown here is derived from an EMBL/GenBank/DDBJ whole genome shotgun (WGS) entry which is preliminary data.</text>
</comment>
<evidence type="ECO:0000256" key="4">
    <source>
        <dbReference type="ARBA" id="ARBA00022989"/>
    </source>
</evidence>
<protein>
    <submittedName>
        <fullName evidence="9">Uncharacterized protein</fullName>
    </submittedName>
</protein>
<keyword evidence="2" id="KW-1003">Cell membrane</keyword>
<keyword evidence="6" id="KW-0675">Receptor</keyword>
<keyword evidence="5 8" id="KW-0472">Membrane</keyword>
<accession>A0ABD2N006</accession>
<dbReference type="PANTHER" id="PTHR42643:SF24">
    <property type="entry name" value="IONOTROPIC RECEPTOR 60A"/>
    <property type="match status" value="1"/>
</dbReference>
<organism evidence="9 10">
    <name type="scientific">Cryptolaemus montrouzieri</name>
    <dbReference type="NCBI Taxonomy" id="559131"/>
    <lineage>
        <taxon>Eukaryota</taxon>
        <taxon>Metazoa</taxon>
        <taxon>Ecdysozoa</taxon>
        <taxon>Arthropoda</taxon>
        <taxon>Hexapoda</taxon>
        <taxon>Insecta</taxon>
        <taxon>Pterygota</taxon>
        <taxon>Neoptera</taxon>
        <taxon>Endopterygota</taxon>
        <taxon>Coleoptera</taxon>
        <taxon>Polyphaga</taxon>
        <taxon>Cucujiformia</taxon>
        <taxon>Coccinelloidea</taxon>
        <taxon>Coccinellidae</taxon>
        <taxon>Scymninae</taxon>
        <taxon>Scymnini</taxon>
        <taxon>Cryptolaemus</taxon>
    </lineage>
</organism>
<evidence type="ECO:0000256" key="2">
    <source>
        <dbReference type="ARBA" id="ARBA00022475"/>
    </source>
</evidence>